<dbReference type="GO" id="GO:0005506">
    <property type="term" value="F:iron ion binding"/>
    <property type="evidence" value="ECO:0007669"/>
    <property type="project" value="InterPro"/>
</dbReference>
<dbReference type="FunFam" id="1.10.630.10:FF:000238">
    <property type="entry name" value="Cytochrome P450 2A6"/>
    <property type="match status" value="1"/>
</dbReference>
<accession>A0AAV7MYE8</accession>
<reference evidence="15" key="1">
    <citation type="journal article" date="2022" name="bioRxiv">
        <title>Sequencing and chromosome-scale assembly of the giantPleurodeles waltlgenome.</title>
        <authorList>
            <person name="Brown T."/>
            <person name="Elewa A."/>
            <person name="Iarovenko S."/>
            <person name="Subramanian E."/>
            <person name="Araus A.J."/>
            <person name="Petzold A."/>
            <person name="Susuki M."/>
            <person name="Suzuki K.-i.T."/>
            <person name="Hayashi T."/>
            <person name="Toyoda A."/>
            <person name="Oliveira C."/>
            <person name="Osipova E."/>
            <person name="Leigh N.D."/>
            <person name="Simon A."/>
            <person name="Yun M.H."/>
        </authorList>
    </citation>
    <scope>NUCLEOTIDE SEQUENCE</scope>
    <source>
        <strain evidence="15">20211129_DDA</strain>
        <tissue evidence="15">Liver</tissue>
    </source>
</reference>
<evidence type="ECO:0000256" key="14">
    <source>
        <dbReference type="RuleBase" id="RU000461"/>
    </source>
</evidence>
<evidence type="ECO:0000256" key="3">
    <source>
        <dbReference type="ARBA" id="ARBA00004406"/>
    </source>
</evidence>
<evidence type="ECO:0000256" key="5">
    <source>
        <dbReference type="ARBA" id="ARBA00022617"/>
    </source>
</evidence>
<evidence type="ECO:0000256" key="6">
    <source>
        <dbReference type="ARBA" id="ARBA00022723"/>
    </source>
</evidence>
<dbReference type="CDD" id="cd11026">
    <property type="entry name" value="CYP2"/>
    <property type="match status" value="1"/>
</dbReference>
<evidence type="ECO:0000256" key="8">
    <source>
        <dbReference type="ARBA" id="ARBA00022848"/>
    </source>
</evidence>
<evidence type="ECO:0000256" key="10">
    <source>
        <dbReference type="ARBA" id="ARBA00023004"/>
    </source>
</evidence>
<protein>
    <submittedName>
        <fullName evidence="15">Uncharacterized protein</fullName>
    </submittedName>
</protein>
<dbReference type="PROSITE" id="PS00086">
    <property type="entry name" value="CYTOCHROME_P450"/>
    <property type="match status" value="1"/>
</dbReference>
<comment type="subcellular location">
    <subcellularLocation>
        <location evidence="3">Endoplasmic reticulum membrane</location>
        <topology evidence="3">Peripheral membrane protein</topology>
    </subcellularLocation>
    <subcellularLocation>
        <location evidence="2">Microsome membrane</location>
        <topology evidence="2">Peripheral membrane protein</topology>
    </subcellularLocation>
</comment>
<dbReference type="GO" id="GO:0008392">
    <property type="term" value="F:arachidonate epoxygenase activity"/>
    <property type="evidence" value="ECO:0007669"/>
    <property type="project" value="TreeGrafter"/>
</dbReference>
<keyword evidence="9 14" id="KW-0560">Oxidoreductase</keyword>
<dbReference type="GO" id="GO:0019373">
    <property type="term" value="P:epoxygenase P450 pathway"/>
    <property type="evidence" value="ECO:0007669"/>
    <property type="project" value="TreeGrafter"/>
</dbReference>
<evidence type="ECO:0000256" key="1">
    <source>
        <dbReference type="ARBA" id="ARBA00001971"/>
    </source>
</evidence>
<keyword evidence="5 13" id="KW-0349">Heme</keyword>
<dbReference type="AlphaFoldDB" id="A0AAV7MYE8"/>
<comment type="cofactor">
    <cofactor evidence="1 13">
        <name>heme</name>
        <dbReference type="ChEBI" id="CHEBI:30413"/>
    </cofactor>
</comment>
<dbReference type="SUPFAM" id="SSF48264">
    <property type="entry name" value="Cytochrome P450"/>
    <property type="match status" value="1"/>
</dbReference>
<feature type="binding site" description="axial binding residue" evidence="13">
    <location>
        <position position="380"/>
    </location>
    <ligand>
        <name>heme</name>
        <dbReference type="ChEBI" id="CHEBI:30413"/>
    </ligand>
    <ligandPart>
        <name>Fe</name>
        <dbReference type="ChEBI" id="CHEBI:18248"/>
    </ligandPart>
</feature>
<dbReference type="PRINTS" id="PR00385">
    <property type="entry name" value="P450"/>
</dbReference>
<dbReference type="GO" id="GO:0016712">
    <property type="term" value="F:oxidoreductase activity, acting on paired donors, with incorporation or reduction of molecular oxygen, reduced flavin or flavoprotein as one donor, and incorporation of one atom of oxygen"/>
    <property type="evidence" value="ECO:0007669"/>
    <property type="project" value="TreeGrafter"/>
</dbReference>
<dbReference type="Proteomes" id="UP001066276">
    <property type="component" value="Chromosome 9"/>
</dbReference>
<dbReference type="PANTHER" id="PTHR24300:SF153">
    <property type="entry name" value="CYTOCHROME P450 2G1-LIKE-RELATED"/>
    <property type="match status" value="1"/>
</dbReference>
<dbReference type="InterPro" id="IPR050182">
    <property type="entry name" value="Cytochrome_P450_fam2"/>
</dbReference>
<keyword evidence="8" id="KW-0492">Microsome</keyword>
<evidence type="ECO:0000256" key="11">
    <source>
        <dbReference type="ARBA" id="ARBA00023033"/>
    </source>
</evidence>
<dbReference type="Gene3D" id="1.10.630.10">
    <property type="entry name" value="Cytochrome P450"/>
    <property type="match status" value="1"/>
</dbReference>
<dbReference type="InterPro" id="IPR001128">
    <property type="entry name" value="Cyt_P450"/>
</dbReference>
<keyword evidence="12" id="KW-0472">Membrane</keyword>
<dbReference type="Pfam" id="PF00067">
    <property type="entry name" value="p450"/>
    <property type="match status" value="1"/>
</dbReference>
<gene>
    <name evidence="15" type="ORF">NDU88_004748</name>
</gene>
<evidence type="ECO:0000256" key="2">
    <source>
        <dbReference type="ARBA" id="ARBA00004174"/>
    </source>
</evidence>
<keyword evidence="6 13" id="KW-0479">Metal-binding</keyword>
<evidence type="ECO:0000256" key="9">
    <source>
        <dbReference type="ARBA" id="ARBA00023002"/>
    </source>
</evidence>
<keyword evidence="11 14" id="KW-0503">Monooxygenase</keyword>
<comment type="similarity">
    <text evidence="4 14">Belongs to the cytochrome P450 family.</text>
</comment>
<dbReference type="InterPro" id="IPR002401">
    <property type="entry name" value="Cyt_P450_E_grp-I"/>
</dbReference>
<dbReference type="GO" id="GO:0005789">
    <property type="term" value="C:endoplasmic reticulum membrane"/>
    <property type="evidence" value="ECO:0007669"/>
    <property type="project" value="UniProtKB-SubCell"/>
</dbReference>
<dbReference type="InterPro" id="IPR036396">
    <property type="entry name" value="Cyt_P450_sf"/>
</dbReference>
<dbReference type="PRINTS" id="PR00463">
    <property type="entry name" value="EP450I"/>
</dbReference>
<keyword evidence="16" id="KW-1185">Reference proteome</keyword>
<evidence type="ECO:0000256" key="12">
    <source>
        <dbReference type="ARBA" id="ARBA00023136"/>
    </source>
</evidence>
<keyword evidence="7" id="KW-0256">Endoplasmic reticulum</keyword>
<organism evidence="15 16">
    <name type="scientific">Pleurodeles waltl</name>
    <name type="common">Iberian ribbed newt</name>
    <dbReference type="NCBI Taxonomy" id="8319"/>
    <lineage>
        <taxon>Eukaryota</taxon>
        <taxon>Metazoa</taxon>
        <taxon>Chordata</taxon>
        <taxon>Craniata</taxon>
        <taxon>Vertebrata</taxon>
        <taxon>Euteleostomi</taxon>
        <taxon>Amphibia</taxon>
        <taxon>Batrachia</taxon>
        <taxon>Caudata</taxon>
        <taxon>Salamandroidea</taxon>
        <taxon>Salamandridae</taxon>
        <taxon>Pleurodelinae</taxon>
        <taxon>Pleurodeles</taxon>
    </lineage>
</organism>
<comment type="caution">
    <text evidence="15">The sequence shown here is derived from an EMBL/GenBank/DDBJ whole genome shotgun (WGS) entry which is preliminary data.</text>
</comment>
<evidence type="ECO:0000313" key="16">
    <source>
        <dbReference type="Proteomes" id="UP001066276"/>
    </source>
</evidence>
<evidence type="ECO:0000313" key="15">
    <source>
        <dbReference type="EMBL" id="KAJ1107357.1"/>
    </source>
</evidence>
<proteinExistence type="inferred from homology"/>
<sequence>MLYDVYGPVFTIYMGPRRVVVICGYDALKEAFIDQGDDFVSRGRVPVFERVFRNSGVSMSNNERWKQLRRFTIMTLKNLGMGKRLLEDKITEEAKCMVDFFRNTNEQFCEPSIGLYPAAVNVIYSITCGERFDYEDEKLHILLKALSDGFITVSSIWGQLYDIFPWIMYYLPGPHNRMFKIFLDFEDLLLEQVKLHQKTLDSSSARDFIDCYLIRKEQEKHKPSSEFSINDLVPTLMDIIFGGLETVPMIMTHGILYLLKHPDVQKNVHEEIDREIGQHCNPSYEDRNKMPYTNAVIHEILRIADIFPMGINHAVVSNTQFRGYTIPKGTDVMYLLSTVLKDRKYFKDPDSFNPERFLDENGAFKTNNASVPFSLGKRNCLGEGLARMEIFIFLTTILQNFILKSAVDPKDIDLTPQEIGIESVAPIYKLSFVPRQGKQD</sequence>
<dbReference type="GO" id="GO:0020037">
    <property type="term" value="F:heme binding"/>
    <property type="evidence" value="ECO:0007669"/>
    <property type="project" value="InterPro"/>
</dbReference>
<evidence type="ECO:0000256" key="13">
    <source>
        <dbReference type="PIRSR" id="PIRSR602401-1"/>
    </source>
</evidence>
<dbReference type="InterPro" id="IPR017972">
    <property type="entry name" value="Cyt_P450_CS"/>
</dbReference>
<evidence type="ECO:0000256" key="7">
    <source>
        <dbReference type="ARBA" id="ARBA00022824"/>
    </source>
</evidence>
<keyword evidence="10 13" id="KW-0408">Iron</keyword>
<dbReference type="GO" id="GO:0006805">
    <property type="term" value="P:xenobiotic metabolic process"/>
    <property type="evidence" value="ECO:0007669"/>
    <property type="project" value="TreeGrafter"/>
</dbReference>
<name>A0AAV7MYE8_PLEWA</name>
<dbReference type="PANTHER" id="PTHR24300">
    <property type="entry name" value="CYTOCHROME P450 508A4-RELATED"/>
    <property type="match status" value="1"/>
</dbReference>
<dbReference type="EMBL" id="JANPWB010000013">
    <property type="protein sequence ID" value="KAJ1107357.1"/>
    <property type="molecule type" value="Genomic_DNA"/>
</dbReference>
<evidence type="ECO:0000256" key="4">
    <source>
        <dbReference type="ARBA" id="ARBA00010617"/>
    </source>
</evidence>